<comment type="caution">
    <text evidence="2">The sequence shown here is derived from an EMBL/GenBank/DDBJ whole genome shotgun (WGS) entry which is preliminary data.</text>
</comment>
<dbReference type="Proteomes" id="UP001500973">
    <property type="component" value="Unassembled WGS sequence"/>
</dbReference>
<sequence>MKDIAVGVAVALVVLVTFWAVLWMLGRSSETNERQCRSEAEKHGDRATCVVVTR</sequence>
<evidence type="ECO:0000313" key="2">
    <source>
        <dbReference type="EMBL" id="GAA1420858.1"/>
    </source>
</evidence>
<feature type="transmembrane region" description="Helical" evidence="1">
    <location>
        <begin position="6"/>
        <end position="25"/>
    </location>
</feature>
<name>A0ABP4JIB2_9ACTN</name>
<keyword evidence="3" id="KW-1185">Reference proteome</keyword>
<evidence type="ECO:0000313" key="3">
    <source>
        <dbReference type="Proteomes" id="UP001500973"/>
    </source>
</evidence>
<gene>
    <name evidence="2" type="ORF">GCM10009601_20100</name>
</gene>
<reference evidence="3" key="1">
    <citation type="journal article" date="2019" name="Int. J. Syst. Evol. Microbiol.">
        <title>The Global Catalogue of Microorganisms (GCM) 10K type strain sequencing project: providing services to taxonomists for standard genome sequencing and annotation.</title>
        <authorList>
            <consortium name="The Broad Institute Genomics Platform"/>
            <consortium name="The Broad Institute Genome Sequencing Center for Infectious Disease"/>
            <person name="Wu L."/>
            <person name="Ma J."/>
        </authorList>
    </citation>
    <scope>NUCLEOTIDE SEQUENCE [LARGE SCALE GENOMIC DNA]</scope>
    <source>
        <strain evidence="3">JCM 11756</strain>
    </source>
</reference>
<accession>A0ABP4JIB2</accession>
<dbReference type="RefSeq" id="WP_344011725.1">
    <property type="nucleotide sequence ID" value="NZ_BAAAIZ010000023.1"/>
</dbReference>
<keyword evidence="1" id="KW-0812">Transmembrane</keyword>
<protein>
    <submittedName>
        <fullName evidence="2">Uncharacterized protein</fullName>
    </submittedName>
</protein>
<evidence type="ECO:0000256" key="1">
    <source>
        <dbReference type="SAM" id="Phobius"/>
    </source>
</evidence>
<keyword evidence="1" id="KW-1133">Transmembrane helix</keyword>
<dbReference type="EMBL" id="BAAAIZ010000023">
    <property type="protein sequence ID" value="GAA1420858.1"/>
    <property type="molecule type" value="Genomic_DNA"/>
</dbReference>
<organism evidence="2 3">
    <name type="scientific">Streptomyces thermospinosisporus</name>
    <dbReference type="NCBI Taxonomy" id="161482"/>
    <lineage>
        <taxon>Bacteria</taxon>
        <taxon>Bacillati</taxon>
        <taxon>Actinomycetota</taxon>
        <taxon>Actinomycetes</taxon>
        <taxon>Kitasatosporales</taxon>
        <taxon>Streptomycetaceae</taxon>
        <taxon>Streptomyces</taxon>
    </lineage>
</organism>
<keyword evidence="1" id="KW-0472">Membrane</keyword>
<proteinExistence type="predicted"/>